<proteinExistence type="evidence at transcript level"/>
<feature type="domain" description="Glycosyl transferase CAP10" evidence="1">
    <location>
        <begin position="170"/>
        <end position="416"/>
    </location>
</feature>
<evidence type="ECO:0000313" key="2">
    <source>
        <dbReference type="EMBL" id="ADE75639.1"/>
    </source>
</evidence>
<dbReference type="CAZy" id="GT90">
    <property type="family name" value="Glycosyltransferase Family 90"/>
</dbReference>
<dbReference type="PANTHER" id="PTHR12203">
    <property type="entry name" value="KDEL LYS-ASP-GLU-LEU CONTAINING - RELATED"/>
    <property type="match status" value="1"/>
</dbReference>
<reference evidence="2" key="1">
    <citation type="submission" date="2010-04" db="EMBL/GenBank/DDBJ databases">
        <authorList>
            <person name="Reid K.E."/>
            <person name="Liao N."/>
            <person name="Chan S."/>
            <person name="Docking R."/>
            <person name="Taylor G."/>
            <person name="Moore R."/>
            <person name="Mayo M."/>
            <person name="Munro S."/>
            <person name="King J."/>
            <person name="Yanchuk A."/>
            <person name="Holt R."/>
            <person name="Jones S."/>
            <person name="Marra M."/>
            <person name="Ritland C.E."/>
            <person name="Ritland K."/>
            <person name="Bohlmann J."/>
        </authorList>
    </citation>
    <scope>NUCLEOTIDE SEQUENCE</scope>
    <source>
        <tissue evidence="2">Buds collected with no treatment. Collection October 2007</tissue>
    </source>
</reference>
<dbReference type="Pfam" id="PF05686">
    <property type="entry name" value="Glyco_transf_90"/>
    <property type="match status" value="1"/>
</dbReference>
<protein>
    <recommendedName>
        <fullName evidence="1">Glycosyl transferase CAP10 domain-containing protein</fullName>
    </recommendedName>
</protein>
<evidence type="ECO:0000259" key="1">
    <source>
        <dbReference type="SMART" id="SM00672"/>
    </source>
</evidence>
<organism evidence="2">
    <name type="scientific">Picea sitchensis</name>
    <name type="common">Sitka spruce</name>
    <name type="synonym">Pinus sitchensis</name>
    <dbReference type="NCBI Taxonomy" id="3332"/>
    <lineage>
        <taxon>Eukaryota</taxon>
        <taxon>Viridiplantae</taxon>
        <taxon>Streptophyta</taxon>
        <taxon>Embryophyta</taxon>
        <taxon>Tracheophyta</taxon>
        <taxon>Spermatophyta</taxon>
        <taxon>Pinopsida</taxon>
        <taxon>Pinidae</taxon>
        <taxon>Conifers I</taxon>
        <taxon>Pinales</taxon>
        <taxon>Pinaceae</taxon>
        <taxon>Picea</taxon>
    </lineage>
</organism>
<dbReference type="EMBL" id="BT122250">
    <property type="protein sequence ID" value="ADE75639.1"/>
    <property type="molecule type" value="mRNA"/>
</dbReference>
<dbReference type="PANTHER" id="PTHR12203:SF99">
    <property type="entry name" value="OS04G0534100 PROTEIN"/>
    <property type="match status" value="1"/>
</dbReference>
<accession>D5A7X0</accession>
<dbReference type="SMART" id="SM00672">
    <property type="entry name" value="CAP10"/>
    <property type="match status" value="1"/>
</dbReference>
<dbReference type="InterPro" id="IPR006598">
    <property type="entry name" value="CAP10"/>
</dbReference>
<dbReference type="AlphaFoldDB" id="D5A7X0"/>
<sequence length="492" mass="57311">MKGGITVTLGCVLLVLASLLGPALFLKRWTDDVWKERALAVTNLFWVNQSEIIVKTNVWQGISVTRKMLNCSPSTVCSASSWLPLVKKSSYKDEAAFCPFYFKWIRQDMKPWAKSGITIDMVEAAKPEASFRLTVVNGRMYIESYRKCYQSRDLFTIWGIAQFLKFYPRLLPDLDSMFNCDDNPVIHRGDYNDSTKPPPPLFRYSGSEDTFDIVFPDWSFWGWPEIRTPPWETLAKEIQNGSQKVKWEDRDPTAYWKGNPYMGQGRQDLMNCIHRRHWGGRLYNQDWDKETRQGFRQSKLSDQCHHRYKIYIEGNAWSVSLKNIMACDSPTLLITPQYYDFYLRGLVPQRHYWPIRADKKCDSIQFAVDWGNKHPKEAMEIAKEAIKFIQNELKMSNVYDYMFHILNEYSKLLKYKPSVSEKAAEYCSETIFCFANEAEEDYMKDSVVTTASASPPCKLGDLEWEEKAIKEFLVKKANSIDYVKHLEDIGSV</sequence>
<name>D5A7X0_PICSI</name>
<dbReference type="InterPro" id="IPR051091">
    <property type="entry name" value="O-Glucosyltr/Glycosyltrsf_90"/>
</dbReference>